<protein>
    <recommendedName>
        <fullName evidence="6">Sulfotransferase</fullName>
        <ecNumber evidence="6">2.8.2.-</ecNumber>
    </recommendedName>
</protein>
<name>A0A9Q1ES70_SYNKA</name>
<dbReference type="GO" id="GO:0005737">
    <property type="term" value="C:cytoplasm"/>
    <property type="evidence" value="ECO:0007669"/>
    <property type="project" value="UniProtKB-SubCell"/>
</dbReference>
<proteinExistence type="inferred from homology"/>
<dbReference type="PANTHER" id="PTHR11783">
    <property type="entry name" value="SULFOTRANSFERASE SULT"/>
    <property type="match status" value="1"/>
</dbReference>
<evidence type="ECO:0000256" key="6">
    <source>
        <dbReference type="RuleBase" id="RU361155"/>
    </source>
</evidence>
<dbReference type="OrthoDB" id="205623at2759"/>
<dbReference type="InterPro" id="IPR000863">
    <property type="entry name" value="Sulfotransferase_dom"/>
</dbReference>
<keyword evidence="3" id="KW-0963">Cytoplasm</keyword>
<gene>
    <name evidence="8" type="ORF">SKAU_G00313920</name>
</gene>
<accession>A0A9Q1ES70</accession>
<dbReference type="SUPFAM" id="SSF52540">
    <property type="entry name" value="P-loop containing nucleoside triphosphate hydrolases"/>
    <property type="match status" value="1"/>
</dbReference>
<reference evidence="8" key="1">
    <citation type="journal article" date="2023" name="Science">
        <title>Genome structures resolve the early diversification of teleost fishes.</title>
        <authorList>
            <person name="Parey E."/>
            <person name="Louis A."/>
            <person name="Montfort J."/>
            <person name="Bouchez O."/>
            <person name="Roques C."/>
            <person name="Iampietro C."/>
            <person name="Lluch J."/>
            <person name="Castinel A."/>
            <person name="Donnadieu C."/>
            <person name="Desvignes T."/>
            <person name="Floi Bucao C."/>
            <person name="Jouanno E."/>
            <person name="Wen M."/>
            <person name="Mejri S."/>
            <person name="Dirks R."/>
            <person name="Jansen H."/>
            <person name="Henkel C."/>
            <person name="Chen W.J."/>
            <person name="Zahm M."/>
            <person name="Cabau C."/>
            <person name="Klopp C."/>
            <person name="Thompson A.W."/>
            <person name="Robinson-Rechavi M."/>
            <person name="Braasch I."/>
            <person name="Lecointre G."/>
            <person name="Bobe J."/>
            <person name="Postlethwait J.H."/>
            <person name="Berthelot C."/>
            <person name="Roest Crollius H."/>
            <person name="Guiguen Y."/>
        </authorList>
    </citation>
    <scope>NUCLEOTIDE SEQUENCE</scope>
    <source>
        <strain evidence="8">WJC10195</strain>
    </source>
</reference>
<dbReference type="Pfam" id="PF00685">
    <property type="entry name" value="Sulfotransfer_1"/>
    <property type="match status" value="1"/>
</dbReference>
<comment type="subcellular location">
    <subcellularLocation>
        <location evidence="1">Cytoplasm</location>
    </subcellularLocation>
</comment>
<evidence type="ECO:0000259" key="7">
    <source>
        <dbReference type="Pfam" id="PF00685"/>
    </source>
</evidence>
<dbReference type="GO" id="GO:0006584">
    <property type="term" value="P:catecholamine metabolic process"/>
    <property type="evidence" value="ECO:0007669"/>
    <property type="project" value="UniProtKB-KW"/>
</dbReference>
<evidence type="ECO:0000256" key="3">
    <source>
        <dbReference type="ARBA" id="ARBA00022490"/>
    </source>
</evidence>
<dbReference type="GO" id="GO:0006805">
    <property type="term" value="P:xenobiotic metabolic process"/>
    <property type="evidence" value="ECO:0007669"/>
    <property type="project" value="UniProtKB-ARBA"/>
</dbReference>
<comment type="similarity">
    <text evidence="2 6">Belongs to the sulfotransferase 1 family.</text>
</comment>
<dbReference type="GO" id="GO:0008146">
    <property type="term" value="F:sulfotransferase activity"/>
    <property type="evidence" value="ECO:0007669"/>
    <property type="project" value="InterPro"/>
</dbReference>
<evidence type="ECO:0000313" key="9">
    <source>
        <dbReference type="Proteomes" id="UP001152622"/>
    </source>
</evidence>
<evidence type="ECO:0000256" key="1">
    <source>
        <dbReference type="ARBA" id="ARBA00004496"/>
    </source>
</evidence>
<evidence type="ECO:0000256" key="2">
    <source>
        <dbReference type="ARBA" id="ARBA00005771"/>
    </source>
</evidence>
<dbReference type="AlphaFoldDB" id="A0A9Q1ES70"/>
<organism evidence="8 9">
    <name type="scientific">Synaphobranchus kaupii</name>
    <name type="common">Kaup's arrowtooth eel</name>
    <dbReference type="NCBI Taxonomy" id="118154"/>
    <lineage>
        <taxon>Eukaryota</taxon>
        <taxon>Metazoa</taxon>
        <taxon>Chordata</taxon>
        <taxon>Craniata</taxon>
        <taxon>Vertebrata</taxon>
        <taxon>Euteleostomi</taxon>
        <taxon>Actinopterygii</taxon>
        <taxon>Neopterygii</taxon>
        <taxon>Teleostei</taxon>
        <taxon>Anguilliformes</taxon>
        <taxon>Synaphobranchidae</taxon>
        <taxon>Synaphobranchus</taxon>
    </lineage>
</organism>
<comment type="caution">
    <text evidence="8">The sequence shown here is derived from an EMBL/GenBank/DDBJ whole genome shotgun (WGS) entry which is preliminary data.</text>
</comment>
<dbReference type="FunFam" id="3.40.50.300:FF:000433">
    <property type="entry name" value="Estrogen sulfotransferase"/>
    <property type="match status" value="1"/>
</dbReference>
<dbReference type="Proteomes" id="UP001152622">
    <property type="component" value="Chromosome 13"/>
</dbReference>
<sequence>MEETLTYSQAIEKAQNSLVRFPLKKVRGIPLMEHIAQNFESVWAFCPDYTDILIATFPKSGTTWTQEIVDLLLHNGDIEACRRDPIPVRSPFLEYFCCPPIPSGLDQLCMMSPPRIIKTHLPIQLVPEGFWENKCKVIYVARNAKDNLVSNYHFDRMNLTMPEPGPWENYIQKYMRGELTYGPWYDHVKGYWEEKEKRNILYLFYEDMKENPEREVERIAQYLDLSVTDDVIACVVELTSFEVMKKNPMANYSFIPKAVFDHSISPFMRKGEVGDWANHFSASQLEIFDEDYEQQMKMANIPFRTNVKKVLQ</sequence>
<keyword evidence="4 6" id="KW-0808">Transferase</keyword>
<evidence type="ECO:0000256" key="5">
    <source>
        <dbReference type="ARBA" id="ARBA00022939"/>
    </source>
</evidence>
<dbReference type="InterPro" id="IPR027417">
    <property type="entry name" value="P-loop_NTPase"/>
</dbReference>
<feature type="domain" description="Sulfotransferase" evidence="7">
    <location>
        <begin position="50"/>
        <end position="297"/>
    </location>
</feature>
<keyword evidence="5" id="KW-0128">Catecholamine metabolism</keyword>
<evidence type="ECO:0000313" key="8">
    <source>
        <dbReference type="EMBL" id="KAJ8344063.1"/>
    </source>
</evidence>
<dbReference type="EMBL" id="JAINUF010000013">
    <property type="protein sequence ID" value="KAJ8344063.1"/>
    <property type="molecule type" value="Genomic_DNA"/>
</dbReference>
<keyword evidence="9" id="KW-1185">Reference proteome</keyword>
<dbReference type="Gene3D" id="3.40.50.300">
    <property type="entry name" value="P-loop containing nucleotide triphosphate hydrolases"/>
    <property type="match status" value="1"/>
</dbReference>
<dbReference type="EC" id="2.8.2.-" evidence="6"/>
<evidence type="ECO:0000256" key="4">
    <source>
        <dbReference type="ARBA" id="ARBA00022679"/>
    </source>
</evidence>